<reference evidence="1" key="1">
    <citation type="submission" date="2020-08" db="EMBL/GenBank/DDBJ databases">
        <title>Genome sequencing and assembly of the red palm weevil Rhynchophorus ferrugineus.</title>
        <authorList>
            <person name="Dias G.B."/>
            <person name="Bergman C.M."/>
            <person name="Manee M."/>
        </authorList>
    </citation>
    <scope>NUCLEOTIDE SEQUENCE</scope>
    <source>
        <strain evidence="1">AA-2017</strain>
        <tissue evidence="1">Whole larva</tissue>
    </source>
</reference>
<dbReference type="Proteomes" id="UP000625711">
    <property type="component" value="Unassembled WGS sequence"/>
</dbReference>
<comment type="caution">
    <text evidence="1">The sequence shown here is derived from an EMBL/GenBank/DDBJ whole genome shotgun (WGS) entry which is preliminary data.</text>
</comment>
<name>A0A834I584_RHYFE</name>
<gene>
    <name evidence="1" type="ORF">GWI33_019505</name>
</gene>
<dbReference type="AlphaFoldDB" id="A0A834I584"/>
<evidence type="ECO:0000313" key="2">
    <source>
        <dbReference type="Proteomes" id="UP000625711"/>
    </source>
</evidence>
<proteinExistence type="predicted"/>
<accession>A0A834I584</accession>
<sequence>MRRPLRRSKGLRCQKFMVNNTTDQVISTTSTQAPTKVHKLPRKEESTHKTCTENYGCNTKKSTVCVIM</sequence>
<dbReference type="EMBL" id="JAACXV010014444">
    <property type="protein sequence ID" value="KAF7267252.1"/>
    <property type="molecule type" value="Genomic_DNA"/>
</dbReference>
<evidence type="ECO:0000313" key="1">
    <source>
        <dbReference type="EMBL" id="KAF7267252.1"/>
    </source>
</evidence>
<protein>
    <submittedName>
        <fullName evidence="1">Uncharacterized protein</fullName>
    </submittedName>
</protein>
<organism evidence="1 2">
    <name type="scientific">Rhynchophorus ferrugineus</name>
    <name type="common">Red palm weevil</name>
    <name type="synonym">Curculio ferrugineus</name>
    <dbReference type="NCBI Taxonomy" id="354439"/>
    <lineage>
        <taxon>Eukaryota</taxon>
        <taxon>Metazoa</taxon>
        <taxon>Ecdysozoa</taxon>
        <taxon>Arthropoda</taxon>
        <taxon>Hexapoda</taxon>
        <taxon>Insecta</taxon>
        <taxon>Pterygota</taxon>
        <taxon>Neoptera</taxon>
        <taxon>Endopterygota</taxon>
        <taxon>Coleoptera</taxon>
        <taxon>Polyphaga</taxon>
        <taxon>Cucujiformia</taxon>
        <taxon>Curculionidae</taxon>
        <taxon>Dryophthorinae</taxon>
        <taxon>Rhynchophorus</taxon>
    </lineage>
</organism>
<keyword evidence="2" id="KW-1185">Reference proteome</keyword>